<dbReference type="Proteomes" id="UP000199448">
    <property type="component" value="Unassembled WGS sequence"/>
</dbReference>
<dbReference type="AlphaFoldDB" id="A0A1H5KTP2"/>
<evidence type="ECO:0000259" key="1">
    <source>
        <dbReference type="SMART" id="SM00089"/>
    </source>
</evidence>
<dbReference type="InterPro" id="IPR022409">
    <property type="entry name" value="PKD/Chitinase_dom"/>
</dbReference>
<dbReference type="InterPro" id="IPR035986">
    <property type="entry name" value="PKD_dom_sf"/>
</dbReference>
<dbReference type="STRING" id="390640.SAMN04488034_1021"/>
<feature type="domain" description="PKD/Chitinase" evidence="1">
    <location>
        <begin position="393"/>
        <end position="469"/>
    </location>
</feature>
<dbReference type="SUPFAM" id="SSF49299">
    <property type="entry name" value="PKD domain"/>
    <property type="match status" value="1"/>
</dbReference>
<reference evidence="2 3" key="1">
    <citation type="submission" date="2016-10" db="EMBL/GenBank/DDBJ databases">
        <authorList>
            <person name="de Groot N.N."/>
        </authorList>
    </citation>
    <scope>NUCLEOTIDE SEQUENCE [LARGE SCALE GENOMIC DNA]</scope>
    <source>
        <strain evidence="2 3">DSM 23553</strain>
    </source>
</reference>
<feature type="non-terminal residue" evidence="2">
    <location>
        <position position="556"/>
    </location>
</feature>
<accession>A0A1H5KTP2</accession>
<evidence type="ECO:0000313" key="3">
    <source>
        <dbReference type="Proteomes" id="UP000199448"/>
    </source>
</evidence>
<dbReference type="InterPro" id="IPR013783">
    <property type="entry name" value="Ig-like_fold"/>
</dbReference>
<keyword evidence="3" id="KW-1185">Reference proteome</keyword>
<sequence length="556" mass="58845">MIWKTTLAKIFLPLKNVKTTFHPGKLWENSKPSGFGILMSFLFTASFAVNAQTSGTIEGDDCITFDSCPGDQIVCANNYDENGVLGAYVSWENPVVTQTCTNNGSEGNFQMLFELNEQLLTEECWEFNFISRVGGNGGHIKLFSGVDTDGDQKSKVVTPFLMLNPGSQTSFDLNYKAPKGNEDYSYTIELFLVDLNGNEISAGDAITVTENQKRYIFNTPNTTSGIYRLKYVFTYDPLKDKPSNANTGDTLIAVNGMLYDDGCTGGIDFTVTAPQQGFYPVGSHDLQYVATYTSPSGEVKQKTCSFNITVTALEVQFTNVTPVACDGTGGSFTATASGINGSGTPPYEYSIDGVNFQDNGNFSDLSEGSYTVSVNDATGCSTQAEVIVDKLATVTANISGNELLTCANPSITLDAGGSTVQGTASYSWSTGATSQTINVTAAGDYSVTVTDTNSGCSDTATVTVIENMTPAVATITGNETLTCDVTSVTLDASASTADGNFTYLWSNGSTDPSITVTEPDTYSVTITGENGCEDTASVTVDQNITPASAAITGNET</sequence>
<dbReference type="SMART" id="SM00089">
    <property type="entry name" value="PKD"/>
    <property type="match status" value="2"/>
</dbReference>
<dbReference type="EMBL" id="FNUG01000002">
    <property type="protein sequence ID" value="SEE68216.1"/>
    <property type="molecule type" value="Genomic_DNA"/>
</dbReference>
<dbReference type="Gene3D" id="3.40.50.11700">
    <property type="match status" value="1"/>
</dbReference>
<feature type="domain" description="PKD/Chitinase" evidence="1">
    <location>
        <begin position="472"/>
        <end position="543"/>
    </location>
</feature>
<dbReference type="Gene3D" id="2.60.40.10">
    <property type="entry name" value="Immunoglobulins"/>
    <property type="match status" value="1"/>
</dbReference>
<name>A0A1H5KTP2_9FLAO</name>
<organism evidence="2 3">
    <name type="scientific">Salinimicrobium catena</name>
    <dbReference type="NCBI Taxonomy" id="390640"/>
    <lineage>
        <taxon>Bacteria</taxon>
        <taxon>Pseudomonadati</taxon>
        <taxon>Bacteroidota</taxon>
        <taxon>Flavobacteriia</taxon>
        <taxon>Flavobacteriales</taxon>
        <taxon>Flavobacteriaceae</taxon>
        <taxon>Salinimicrobium</taxon>
    </lineage>
</organism>
<gene>
    <name evidence="2" type="ORF">SAMN04488034_1021</name>
</gene>
<protein>
    <recommendedName>
        <fullName evidence="1">PKD/Chitinase domain-containing protein</fullName>
    </recommendedName>
</protein>
<evidence type="ECO:0000313" key="2">
    <source>
        <dbReference type="EMBL" id="SEE68216.1"/>
    </source>
</evidence>
<proteinExistence type="predicted"/>